<proteinExistence type="predicted"/>
<dbReference type="CDD" id="cd00104">
    <property type="entry name" value="KAZAL_FS"/>
    <property type="match status" value="4"/>
</dbReference>
<dbReference type="Pfam" id="PF07648">
    <property type="entry name" value="Kazal_2"/>
    <property type="match status" value="1"/>
</dbReference>
<dbReference type="PANTHER" id="PTHR21179:SF0">
    <property type="entry name" value="SERINE PROTEASE INHIBITOR KAZAL-TYPE 4"/>
    <property type="match status" value="1"/>
</dbReference>
<accession>A0A9N8L5H5</accession>
<keyword evidence="5" id="KW-0732">Signal</keyword>
<dbReference type="InterPro" id="IPR039932">
    <property type="entry name" value="Spink4-like"/>
</dbReference>
<evidence type="ECO:0000256" key="2">
    <source>
        <dbReference type="ARBA" id="ARBA00022525"/>
    </source>
</evidence>
<evidence type="ECO:0000256" key="3">
    <source>
        <dbReference type="ARBA" id="ARBA00023157"/>
    </source>
</evidence>
<reference evidence="7" key="1">
    <citation type="submission" date="2021-12" db="EMBL/GenBank/DDBJ databases">
        <authorList>
            <person name="King R."/>
        </authorList>
    </citation>
    <scope>NUCLEOTIDE SEQUENCE</scope>
</reference>
<feature type="region of interest" description="Disordered" evidence="4">
    <location>
        <begin position="345"/>
        <end position="369"/>
    </location>
</feature>
<dbReference type="AlphaFoldDB" id="A0A9N8L5H5"/>
<evidence type="ECO:0000256" key="5">
    <source>
        <dbReference type="SAM" id="SignalP"/>
    </source>
</evidence>
<dbReference type="EMBL" id="LR824020">
    <property type="protein sequence ID" value="CAD0202455.1"/>
    <property type="molecule type" value="Genomic_DNA"/>
</dbReference>
<dbReference type="SMART" id="SM00280">
    <property type="entry name" value="KAZAL"/>
    <property type="match status" value="5"/>
</dbReference>
<evidence type="ECO:0000256" key="4">
    <source>
        <dbReference type="SAM" id="MobiDB-lite"/>
    </source>
</evidence>
<keyword evidence="8" id="KW-1185">Reference proteome</keyword>
<dbReference type="GO" id="GO:0004867">
    <property type="term" value="F:serine-type endopeptidase inhibitor activity"/>
    <property type="evidence" value="ECO:0007669"/>
    <property type="project" value="InterPro"/>
</dbReference>
<evidence type="ECO:0000313" key="7">
    <source>
        <dbReference type="EMBL" id="CAD0202455.1"/>
    </source>
</evidence>
<dbReference type="Pfam" id="PF00050">
    <property type="entry name" value="Kazal_1"/>
    <property type="match status" value="3"/>
</dbReference>
<evidence type="ECO:0000259" key="6">
    <source>
        <dbReference type="PROSITE" id="PS51465"/>
    </source>
</evidence>
<feature type="domain" description="Kazal-like" evidence="6">
    <location>
        <begin position="359"/>
        <end position="424"/>
    </location>
</feature>
<evidence type="ECO:0000313" key="8">
    <source>
        <dbReference type="Proteomes" id="UP001154114"/>
    </source>
</evidence>
<feature type="compositionally biased region" description="Polar residues" evidence="4">
    <location>
        <begin position="352"/>
        <end position="361"/>
    </location>
</feature>
<feature type="signal peptide" evidence="5">
    <location>
        <begin position="1"/>
        <end position="23"/>
    </location>
</feature>
<dbReference type="GO" id="GO:0005576">
    <property type="term" value="C:extracellular region"/>
    <property type="evidence" value="ECO:0007669"/>
    <property type="project" value="UniProtKB-SubCell"/>
</dbReference>
<keyword evidence="2" id="KW-0964">Secreted</keyword>
<dbReference type="SUPFAM" id="SSF100895">
    <property type="entry name" value="Kazal-type serine protease inhibitors"/>
    <property type="match status" value="5"/>
</dbReference>
<keyword evidence="3" id="KW-1015">Disulfide bond</keyword>
<feature type="domain" description="Kazal-like" evidence="6">
    <location>
        <begin position="39"/>
        <end position="92"/>
    </location>
</feature>
<dbReference type="OrthoDB" id="126772at2759"/>
<dbReference type="Gene3D" id="3.30.60.30">
    <property type="match status" value="5"/>
</dbReference>
<dbReference type="PROSITE" id="PS51465">
    <property type="entry name" value="KAZAL_2"/>
    <property type="match status" value="5"/>
</dbReference>
<feature type="domain" description="Kazal-like" evidence="6">
    <location>
        <begin position="170"/>
        <end position="209"/>
    </location>
</feature>
<comment type="subcellular location">
    <subcellularLocation>
        <location evidence="1">Secreted</location>
    </subcellularLocation>
</comment>
<dbReference type="PANTHER" id="PTHR21179">
    <property type="entry name" value="SERINE-TYPE ENDOPEPTIDASE INHIBITOR"/>
    <property type="match status" value="1"/>
</dbReference>
<feature type="domain" description="Kazal-like" evidence="6">
    <location>
        <begin position="215"/>
        <end position="270"/>
    </location>
</feature>
<protein>
    <recommendedName>
        <fullName evidence="6">Kazal-like domain-containing protein</fullName>
    </recommendedName>
</protein>
<name>A0A9N8L5H5_CHRIL</name>
<dbReference type="InterPro" id="IPR002350">
    <property type="entry name" value="Kazal_dom"/>
</dbReference>
<feature type="chain" id="PRO_5040188947" description="Kazal-like domain-containing protein" evidence="5">
    <location>
        <begin position="24"/>
        <end position="471"/>
    </location>
</feature>
<dbReference type="Proteomes" id="UP001154114">
    <property type="component" value="Chromosome 17"/>
</dbReference>
<organism evidence="7 8">
    <name type="scientific">Chrysodeixis includens</name>
    <name type="common">Soybean looper</name>
    <name type="synonym">Pseudoplusia includens</name>
    <dbReference type="NCBI Taxonomy" id="689277"/>
    <lineage>
        <taxon>Eukaryota</taxon>
        <taxon>Metazoa</taxon>
        <taxon>Ecdysozoa</taxon>
        <taxon>Arthropoda</taxon>
        <taxon>Hexapoda</taxon>
        <taxon>Insecta</taxon>
        <taxon>Pterygota</taxon>
        <taxon>Neoptera</taxon>
        <taxon>Endopterygota</taxon>
        <taxon>Lepidoptera</taxon>
        <taxon>Glossata</taxon>
        <taxon>Ditrysia</taxon>
        <taxon>Noctuoidea</taxon>
        <taxon>Noctuidae</taxon>
        <taxon>Plusiinae</taxon>
        <taxon>Chrysodeixis</taxon>
    </lineage>
</organism>
<evidence type="ECO:0000256" key="1">
    <source>
        <dbReference type="ARBA" id="ARBA00004613"/>
    </source>
</evidence>
<sequence>MSNVYFLFGTAFIICLHISNIVGESYELEYIRSLEYRSDEDKDDDDDFCDCVPINNPVCGNDGITYKSKCKFMCAADKDSSLRILHLGSCNEKFKRSEISGYLDSKVIRGAFGVEVPYERQKLAFSTPAFRYFACLDQPGCQLITSAILVITLAHAAWGAEGQKTCANLAELAEPCGCTLTVDNFDPICGSDGQSYMTLCFLECKQTIDGRKITVEHKGPCSKKTNCVCNSAYDPVCGSNGVTYPNECVLACNIKKLSTLKLKHRGSCGDDYDSGLLRLRESESGRCICNPTNSPVCANNGVSLPNLCVLHCKKTRDPSIKFAHWGDCEETYQIDDYDYGEKLNNPPKKKCGQNNRPTTQRPRPCDREESLKVEEKDDDTCYCSSVNRPLCASNSMTYANMCVLHCTRNKDPSVKFVRWGGCEQDRSDENIRLVSRGKIKYYDHTLRNARANRASLRFDFQPLHGRPFRTN</sequence>
<dbReference type="InterPro" id="IPR036058">
    <property type="entry name" value="Kazal_dom_sf"/>
</dbReference>
<dbReference type="PROSITE" id="PS00282">
    <property type="entry name" value="KAZAL_1"/>
    <property type="match status" value="3"/>
</dbReference>
<feature type="domain" description="Kazal-like" evidence="6">
    <location>
        <begin position="281"/>
        <end position="330"/>
    </location>
</feature>
<gene>
    <name evidence="7" type="ORF">CINC_LOCUS4118</name>
</gene>